<proteinExistence type="predicted"/>
<dbReference type="Proteomes" id="UP000024533">
    <property type="component" value="Unassembled WGS sequence"/>
</dbReference>
<evidence type="ECO:0000313" key="2">
    <source>
        <dbReference type="EMBL" id="KDB20245.1"/>
    </source>
</evidence>
<feature type="compositionally biased region" description="Basic residues" evidence="1">
    <location>
        <begin position="77"/>
        <end position="87"/>
    </location>
</feature>
<dbReference type="HOGENOM" id="CLU_2238525_0_0_1"/>
<comment type="caution">
    <text evidence="2">The sequence shown here is derived from an EMBL/GenBank/DDBJ whole genome shotgun (WGS) entry which is preliminary data.</text>
</comment>
<feature type="region of interest" description="Disordered" evidence="1">
    <location>
        <begin position="1"/>
        <end position="30"/>
    </location>
</feature>
<feature type="compositionally biased region" description="Basic and acidic residues" evidence="1">
    <location>
        <begin position="88"/>
        <end position="99"/>
    </location>
</feature>
<evidence type="ECO:0000313" key="3">
    <source>
        <dbReference type="Proteomes" id="UP000024533"/>
    </source>
</evidence>
<accession>A0A059IXC1</accession>
<protein>
    <submittedName>
        <fullName evidence="2">Uncharacterized protein</fullName>
    </submittedName>
</protein>
<dbReference type="AlphaFoldDB" id="A0A059IXC1"/>
<reference evidence="2 3" key="1">
    <citation type="submission" date="2014-02" db="EMBL/GenBank/DDBJ databases">
        <title>The Genome Sequence of Trichophyton interdigitale MR816.</title>
        <authorList>
            <consortium name="The Broad Institute Genomics Platform"/>
            <person name="Cuomo C.A."/>
            <person name="White T.C."/>
            <person name="Graser Y."/>
            <person name="Martinez-Rossi N."/>
            <person name="Heitman J."/>
            <person name="Young S.K."/>
            <person name="Zeng Q."/>
            <person name="Gargeya S."/>
            <person name="Abouelleil A."/>
            <person name="Alvarado L."/>
            <person name="Chapman S.B."/>
            <person name="Gainer-Dewar J."/>
            <person name="Goldberg J."/>
            <person name="Griggs A."/>
            <person name="Gujja S."/>
            <person name="Hansen M."/>
            <person name="Howarth C."/>
            <person name="Imamovic A."/>
            <person name="Larimer J."/>
            <person name="Martinez D."/>
            <person name="Murphy C."/>
            <person name="Pearson M.D."/>
            <person name="Persinoti G."/>
            <person name="Poon T."/>
            <person name="Priest M."/>
            <person name="Roberts A.D."/>
            <person name="Saif S."/>
            <person name="Shea T.D."/>
            <person name="Sykes S.N."/>
            <person name="Wortman J."/>
            <person name="Nusbaum C."/>
            <person name="Birren B."/>
        </authorList>
    </citation>
    <scope>NUCLEOTIDE SEQUENCE [LARGE SCALE GENOMIC DNA]</scope>
    <source>
        <strain evidence="2 3">MR816</strain>
    </source>
</reference>
<name>A0A059IXC1_TRIIM</name>
<evidence type="ECO:0000256" key="1">
    <source>
        <dbReference type="SAM" id="MobiDB-lite"/>
    </source>
</evidence>
<dbReference type="EMBL" id="AOKY01000864">
    <property type="protein sequence ID" value="KDB20245.1"/>
    <property type="molecule type" value="Genomic_DNA"/>
</dbReference>
<feature type="region of interest" description="Disordered" evidence="1">
    <location>
        <begin position="52"/>
        <end position="105"/>
    </location>
</feature>
<feature type="compositionally biased region" description="Polar residues" evidence="1">
    <location>
        <begin position="17"/>
        <end position="27"/>
    </location>
</feature>
<keyword evidence="3" id="KW-1185">Reference proteome</keyword>
<sequence length="105" mass="11468">MAISQPGLDLLSPGRTPWTSSLASTKHTAVPSKDYDLDIPCAGDSVCLRSPDNPLYKPSNPAHRVSPLYRGTSGQPHKIHAAGRRRPSVRDPDRHHDCAGHSLRR</sequence>
<organism evidence="2 3">
    <name type="scientific">Trichophyton interdigitale (strain MR816)</name>
    <dbReference type="NCBI Taxonomy" id="1215338"/>
    <lineage>
        <taxon>Eukaryota</taxon>
        <taxon>Fungi</taxon>
        <taxon>Dikarya</taxon>
        <taxon>Ascomycota</taxon>
        <taxon>Pezizomycotina</taxon>
        <taxon>Eurotiomycetes</taxon>
        <taxon>Eurotiomycetidae</taxon>
        <taxon>Onygenales</taxon>
        <taxon>Arthrodermataceae</taxon>
        <taxon>Trichophyton</taxon>
    </lineage>
</organism>
<gene>
    <name evidence="2" type="ORF">H109_07796</name>
</gene>